<dbReference type="InterPro" id="IPR008964">
    <property type="entry name" value="Invasin/intimin_cell_adhesion"/>
</dbReference>
<name>A0A0R2LAD3_9LACO</name>
<organism evidence="1 2">
    <name type="scientific">Companilactobacillus kimchiensis</name>
    <dbReference type="NCBI Taxonomy" id="993692"/>
    <lineage>
        <taxon>Bacteria</taxon>
        <taxon>Bacillati</taxon>
        <taxon>Bacillota</taxon>
        <taxon>Bacilli</taxon>
        <taxon>Lactobacillales</taxon>
        <taxon>Lactobacillaceae</taxon>
        <taxon>Companilactobacillus</taxon>
    </lineage>
</organism>
<evidence type="ECO:0000313" key="1">
    <source>
        <dbReference type="EMBL" id="KRN98739.1"/>
    </source>
</evidence>
<sequence>MAFSMFNMGHEIKAETMGHEDTMSKITPDNLMDTNTVTPYQTPTADPVILLFIWLTSGYNLQPENQYTYVNNPKTLYTDSGRSVIDALLGLGLLTSPSYTWYQSTDGQTWTEMTQKTKNLTVTPNKIGTVYYQQETQWKGLLAKTTTIYSQVAFITTFPEPIKATRLDVTADINYLYNNQSSADTTYVTGTPTPYNATGNITWKVDNTNLATVDSKTGLVTANTEKTAGTVRVTGTMTNADNTSVSGYVDIRIGGGLDNQTVDEGQAATFEIQGEFDEDPTKVVWHRIDVGGKDTIVENISSDPLIYKTAKTVYATDNGVKYYAVMTVTSGESTTTMTTNQALLTVKKNTVPALMLSNTIFNNSHNDHNDANTIIGGVSENDKVSYTINLNEQNVNSVLAKAELKLKLPIMSNVDAVKVNDQDYQSYQIIPNGEDTQSAILEIYDLDFVAMKNIKIEVDTTIGETSPTPFNSTGTLIGHDSKGNIIGTYSTGDTLTINFGDNKIDLKANDWNYGKINSYGVQSLLNREKIAGNPLEVSDNRRNKKGLKLYLAQNNPFKSEGNILNSNLRYYHSDGSFDVLNRTGTLISETADGQTLEPVNWADNEGPRLLVENGYHVAGIYSTELEWSLVESV</sequence>
<proteinExistence type="predicted"/>
<dbReference type="EMBL" id="JQCF01000018">
    <property type="protein sequence ID" value="KRN98739.1"/>
    <property type="molecule type" value="Genomic_DNA"/>
</dbReference>
<dbReference type="Gene3D" id="2.60.40.1080">
    <property type="match status" value="1"/>
</dbReference>
<reference evidence="1 2" key="1">
    <citation type="journal article" date="2015" name="Genome Announc.">
        <title>Expanding the biotechnology potential of lactobacilli through comparative genomics of 213 strains and associated genera.</title>
        <authorList>
            <person name="Sun Z."/>
            <person name="Harris H.M."/>
            <person name="McCann A."/>
            <person name="Guo C."/>
            <person name="Argimon S."/>
            <person name="Zhang W."/>
            <person name="Yang X."/>
            <person name="Jeffery I.B."/>
            <person name="Cooney J.C."/>
            <person name="Kagawa T.F."/>
            <person name="Liu W."/>
            <person name="Song Y."/>
            <person name="Salvetti E."/>
            <person name="Wrobel A."/>
            <person name="Rasinkangas P."/>
            <person name="Parkhill J."/>
            <person name="Rea M.C."/>
            <person name="O'Sullivan O."/>
            <person name="Ritari J."/>
            <person name="Douillard F.P."/>
            <person name="Paul Ross R."/>
            <person name="Yang R."/>
            <person name="Briner A.E."/>
            <person name="Felis G.E."/>
            <person name="de Vos W.M."/>
            <person name="Barrangou R."/>
            <person name="Klaenhammer T.R."/>
            <person name="Caufield P.W."/>
            <person name="Cui Y."/>
            <person name="Zhang H."/>
            <person name="O'Toole P.W."/>
        </authorList>
    </citation>
    <scope>NUCLEOTIDE SEQUENCE [LARGE SCALE GENOMIC DNA]</scope>
    <source>
        <strain evidence="1 2">DSM 24716</strain>
    </source>
</reference>
<evidence type="ECO:0000313" key="2">
    <source>
        <dbReference type="Proteomes" id="UP000051006"/>
    </source>
</evidence>
<keyword evidence="2" id="KW-1185">Reference proteome</keyword>
<protein>
    <submittedName>
        <fullName evidence="1">Uncharacterized protein</fullName>
    </submittedName>
</protein>
<dbReference type="STRING" id="993692.IV57_GL000852"/>
<dbReference type="AlphaFoldDB" id="A0A0R2LAD3"/>
<gene>
    <name evidence="1" type="ORF">IV57_GL000852</name>
</gene>
<dbReference type="SUPFAM" id="SSF49373">
    <property type="entry name" value="Invasin/intimin cell-adhesion fragments"/>
    <property type="match status" value="1"/>
</dbReference>
<dbReference type="PATRIC" id="fig|993692.3.peg.862"/>
<accession>A0A0R2LAD3</accession>
<comment type="caution">
    <text evidence="1">The sequence shown here is derived from an EMBL/GenBank/DDBJ whole genome shotgun (WGS) entry which is preliminary data.</text>
</comment>
<dbReference type="Proteomes" id="UP000051006">
    <property type="component" value="Unassembled WGS sequence"/>
</dbReference>